<dbReference type="Proteomes" id="UP001623348">
    <property type="component" value="Unassembled WGS sequence"/>
</dbReference>
<dbReference type="EMBL" id="BAAFJT010000007">
    <property type="protein sequence ID" value="GAB0192165.1"/>
    <property type="molecule type" value="Genomic_DNA"/>
</dbReference>
<reference evidence="2 3" key="1">
    <citation type="submission" date="2024-06" db="EMBL/GenBank/DDBJ databases">
        <title>The draft genome of Grus japonensis, version 3.</title>
        <authorList>
            <person name="Nabeshima K."/>
            <person name="Suzuki S."/>
            <person name="Onuma M."/>
        </authorList>
    </citation>
    <scope>NUCLEOTIDE SEQUENCE [LARGE SCALE GENOMIC DNA]</scope>
    <source>
        <strain evidence="2 3">451A</strain>
    </source>
</reference>
<feature type="chain" id="PRO_5044893446" evidence="1">
    <location>
        <begin position="21"/>
        <end position="74"/>
    </location>
</feature>
<evidence type="ECO:0000313" key="2">
    <source>
        <dbReference type="EMBL" id="GAB0192165.1"/>
    </source>
</evidence>
<name>A0ABC9X4R5_GRUJA</name>
<evidence type="ECO:0000313" key="3">
    <source>
        <dbReference type="Proteomes" id="UP001623348"/>
    </source>
</evidence>
<gene>
    <name evidence="2" type="ORF">GRJ2_001681800</name>
</gene>
<comment type="caution">
    <text evidence="2">The sequence shown here is derived from an EMBL/GenBank/DDBJ whole genome shotgun (WGS) entry which is preliminary data.</text>
</comment>
<feature type="signal peptide" evidence="1">
    <location>
        <begin position="1"/>
        <end position="20"/>
    </location>
</feature>
<organism evidence="2 3">
    <name type="scientific">Grus japonensis</name>
    <name type="common">Japanese crane</name>
    <name type="synonym">Red-crowned crane</name>
    <dbReference type="NCBI Taxonomy" id="30415"/>
    <lineage>
        <taxon>Eukaryota</taxon>
        <taxon>Metazoa</taxon>
        <taxon>Chordata</taxon>
        <taxon>Craniata</taxon>
        <taxon>Vertebrata</taxon>
        <taxon>Euteleostomi</taxon>
        <taxon>Archelosauria</taxon>
        <taxon>Archosauria</taxon>
        <taxon>Dinosauria</taxon>
        <taxon>Saurischia</taxon>
        <taxon>Theropoda</taxon>
        <taxon>Coelurosauria</taxon>
        <taxon>Aves</taxon>
        <taxon>Neognathae</taxon>
        <taxon>Neoaves</taxon>
        <taxon>Gruiformes</taxon>
        <taxon>Gruidae</taxon>
        <taxon>Grus</taxon>
    </lineage>
</organism>
<dbReference type="AlphaFoldDB" id="A0ABC9X4R5"/>
<protein>
    <submittedName>
        <fullName evidence="2">Adhesion G protein-coupled receptor A3</fullName>
    </submittedName>
</protein>
<keyword evidence="3" id="KW-1185">Reference proteome</keyword>
<proteinExistence type="predicted"/>
<keyword evidence="1" id="KW-0732">Signal</keyword>
<keyword evidence="2" id="KW-0675">Receptor</keyword>
<sequence length="74" mass="7773">MRGLCRRLCLVAAVLGLCGGSRNCPDLIVDRCLCAAERAKGPGRPALRIKVVCSGGDLVETLQPAVLPNRTVSL</sequence>
<accession>A0ABC9X4R5</accession>
<evidence type="ECO:0000256" key="1">
    <source>
        <dbReference type="SAM" id="SignalP"/>
    </source>
</evidence>